<dbReference type="FunFam" id="4.10.320.10:FF:000002">
    <property type="entry name" value="Dihydrolipoamide acetyltransferase component of pyruvate dehydrogenase complex"/>
    <property type="match status" value="1"/>
</dbReference>
<dbReference type="EC" id="2.3.1.-" evidence="10"/>
<comment type="catalytic activity">
    <reaction evidence="9">
        <text>N(6)-[(R)-dihydrolipoyl]-L-lysyl-[protein] + 2-methylpropanoyl-CoA = N(6)-[(R)-S(8)-2-methylpropanoyldihydrolipoyl]-L-lysyl-[protein] + CoA</text>
        <dbReference type="Rhea" id="RHEA:18865"/>
        <dbReference type="Rhea" id="RHEA-COMP:10475"/>
        <dbReference type="Rhea" id="RHEA-COMP:10497"/>
        <dbReference type="ChEBI" id="CHEBI:57287"/>
        <dbReference type="ChEBI" id="CHEBI:57338"/>
        <dbReference type="ChEBI" id="CHEBI:83100"/>
        <dbReference type="ChEBI" id="CHEBI:83142"/>
        <dbReference type="EC" id="2.3.1.168"/>
    </reaction>
    <physiologicalReaction direction="left-to-right" evidence="9">
        <dbReference type="Rhea" id="RHEA:18866"/>
    </physiologicalReaction>
</comment>
<dbReference type="STRING" id="299467.A0A443SRZ8"/>
<comment type="subcellular location">
    <subcellularLocation>
        <location evidence="2">Mitochondrion matrix</location>
    </subcellularLocation>
</comment>
<dbReference type="GO" id="GO:0043754">
    <property type="term" value="F:dihydrolipoamide branched chain acyltransferase activity"/>
    <property type="evidence" value="ECO:0007669"/>
    <property type="project" value="UniProtKB-EC"/>
</dbReference>
<comment type="caution">
    <text evidence="14">The sequence shown here is derived from an EMBL/GenBank/DDBJ whole genome shotgun (WGS) entry which is preliminary data.</text>
</comment>
<dbReference type="PROSITE" id="PS51826">
    <property type="entry name" value="PSBD"/>
    <property type="match status" value="1"/>
</dbReference>
<feature type="compositionally biased region" description="Pro residues" evidence="11">
    <location>
        <begin position="155"/>
        <end position="165"/>
    </location>
</feature>
<evidence type="ECO:0000256" key="10">
    <source>
        <dbReference type="RuleBase" id="RU003423"/>
    </source>
</evidence>
<organism evidence="14 15">
    <name type="scientific">Leptotrombidium deliense</name>
    <dbReference type="NCBI Taxonomy" id="299467"/>
    <lineage>
        <taxon>Eukaryota</taxon>
        <taxon>Metazoa</taxon>
        <taxon>Ecdysozoa</taxon>
        <taxon>Arthropoda</taxon>
        <taxon>Chelicerata</taxon>
        <taxon>Arachnida</taxon>
        <taxon>Acari</taxon>
        <taxon>Acariformes</taxon>
        <taxon>Trombidiformes</taxon>
        <taxon>Prostigmata</taxon>
        <taxon>Anystina</taxon>
        <taxon>Parasitengona</taxon>
        <taxon>Trombiculoidea</taxon>
        <taxon>Trombiculidae</taxon>
        <taxon>Leptotrombidium</taxon>
    </lineage>
</organism>
<dbReference type="InterPro" id="IPR023213">
    <property type="entry name" value="CAT-like_dom_sf"/>
</dbReference>
<dbReference type="SUPFAM" id="SSF47005">
    <property type="entry name" value="Peripheral subunit-binding domain of 2-oxo acid dehydrogenase complex"/>
    <property type="match status" value="1"/>
</dbReference>
<keyword evidence="6" id="KW-0809">Transit peptide</keyword>
<name>A0A443SRZ8_9ACAR</name>
<evidence type="ECO:0000256" key="9">
    <source>
        <dbReference type="ARBA" id="ARBA00051775"/>
    </source>
</evidence>
<dbReference type="SUPFAM" id="SSF51230">
    <property type="entry name" value="Single hybrid motif"/>
    <property type="match status" value="1"/>
</dbReference>
<comment type="similarity">
    <text evidence="3 10">Belongs to the 2-oxoacid dehydrogenase family.</text>
</comment>
<dbReference type="Pfam" id="PF00364">
    <property type="entry name" value="Biotin_lipoyl"/>
    <property type="match status" value="1"/>
</dbReference>
<evidence type="ECO:0000256" key="2">
    <source>
        <dbReference type="ARBA" id="ARBA00004305"/>
    </source>
</evidence>
<dbReference type="GO" id="GO:0005829">
    <property type="term" value="C:cytosol"/>
    <property type="evidence" value="ECO:0007669"/>
    <property type="project" value="UniProtKB-ARBA"/>
</dbReference>
<dbReference type="InterPro" id="IPR004167">
    <property type="entry name" value="PSBD"/>
</dbReference>
<feature type="domain" description="Peripheral subunit-binding (PSBD)" evidence="13">
    <location>
        <begin position="111"/>
        <end position="148"/>
    </location>
</feature>
<dbReference type="Proteomes" id="UP000288716">
    <property type="component" value="Unassembled WGS sequence"/>
</dbReference>
<dbReference type="InterPro" id="IPR036625">
    <property type="entry name" value="E3-bd_dom_sf"/>
</dbReference>
<evidence type="ECO:0000256" key="6">
    <source>
        <dbReference type="ARBA" id="ARBA00022946"/>
    </source>
</evidence>
<dbReference type="PROSITE" id="PS50968">
    <property type="entry name" value="BIOTINYL_LIPOYL"/>
    <property type="match status" value="1"/>
</dbReference>
<evidence type="ECO:0000313" key="15">
    <source>
        <dbReference type="Proteomes" id="UP000288716"/>
    </source>
</evidence>
<dbReference type="EMBL" id="NCKV01000559">
    <property type="protein sequence ID" value="RWS30293.1"/>
    <property type="molecule type" value="Genomic_DNA"/>
</dbReference>
<dbReference type="InterPro" id="IPR001078">
    <property type="entry name" value="2-oxoacid_DH_actylTfrase"/>
</dbReference>
<sequence>VNEIVQFNLSDIGEGISEVVIKEWFVKVGDKVNQFDSICEVQSDKASVTITSRYDGVITKIYYAVDENAKVGQPLVDIDIESEGSSSQQIDQISDEDASNKSEFKLQSKVLTTPAVRRLAAENNINLADVTATGKDGRLLKEDVLEYIAKKGVPQPKPSSPPPTIAPREVKIPKDSAPPTAPRIQAAKISSAVKIGEDRTEPVKGITKAMVKTMSQALKIPHFGLSDEIDLSSIVRFRTLLKEEAAKRGVKFSYVPFFVKAASLALQQFPILNSSVDDNCESITYKAAHNIGVAIDSPQGLIVPNIKNVQNLSIYEITMELTRIQELANSGKLDANDLKGGTFTLSNIGSIGGTFGIPVILPPEVAIGAIGKITPLPRFDEIGNVKKCHIMQVVWSADHRVIDGATMTRFSNLWKHYLENPLTMLFDMK</sequence>
<dbReference type="PANTHER" id="PTHR43178">
    <property type="entry name" value="DIHYDROLIPOAMIDE ACETYLTRANSFERASE COMPONENT OF PYRUVATE DEHYDROGENASE COMPLEX"/>
    <property type="match status" value="1"/>
</dbReference>
<dbReference type="InterPro" id="IPR011053">
    <property type="entry name" value="Single_hybrid_motif"/>
</dbReference>
<dbReference type="GO" id="GO:0016407">
    <property type="term" value="F:acetyltransferase activity"/>
    <property type="evidence" value="ECO:0007669"/>
    <property type="project" value="TreeGrafter"/>
</dbReference>
<dbReference type="OrthoDB" id="202158at2759"/>
<dbReference type="Pfam" id="PF00198">
    <property type="entry name" value="2-oxoacid_dh"/>
    <property type="match status" value="1"/>
</dbReference>
<dbReference type="Gene3D" id="3.30.559.10">
    <property type="entry name" value="Chloramphenicol acetyltransferase-like domain"/>
    <property type="match status" value="1"/>
</dbReference>
<feature type="non-terminal residue" evidence="14">
    <location>
        <position position="429"/>
    </location>
</feature>
<dbReference type="GO" id="GO:0005759">
    <property type="term" value="C:mitochondrial matrix"/>
    <property type="evidence" value="ECO:0007669"/>
    <property type="project" value="UniProtKB-SubCell"/>
</dbReference>
<dbReference type="CDD" id="cd06849">
    <property type="entry name" value="lipoyl_domain"/>
    <property type="match status" value="1"/>
</dbReference>
<keyword evidence="7" id="KW-0496">Mitochondrion</keyword>
<reference evidence="14 15" key="1">
    <citation type="journal article" date="2018" name="Gigascience">
        <title>Genomes of trombidid mites reveal novel predicted allergens and laterally-transferred genes associated with secondary metabolism.</title>
        <authorList>
            <person name="Dong X."/>
            <person name="Chaisiri K."/>
            <person name="Xia D."/>
            <person name="Armstrong S.D."/>
            <person name="Fang Y."/>
            <person name="Donnelly M.J."/>
            <person name="Kadowaki T."/>
            <person name="McGarry J.W."/>
            <person name="Darby A.C."/>
            <person name="Makepeace B.L."/>
        </authorList>
    </citation>
    <scope>NUCLEOTIDE SEQUENCE [LARGE SCALE GENOMIC DNA]</scope>
    <source>
        <strain evidence="14">UoL-UT</strain>
    </source>
</reference>
<comment type="cofactor">
    <cofactor evidence="1 10">
        <name>(R)-lipoate</name>
        <dbReference type="ChEBI" id="CHEBI:83088"/>
    </cofactor>
</comment>
<protein>
    <recommendedName>
        <fullName evidence="10">Dihydrolipoamide acetyltransferase component of pyruvate dehydrogenase complex</fullName>
        <ecNumber evidence="10">2.3.1.-</ecNumber>
    </recommendedName>
</protein>
<evidence type="ECO:0000256" key="3">
    <source>
        <dbReference type="ARBA" id="ARBA00007317"/>
    </source>
</evidence>
<dbReference type="InterPro" id="IPR050743">
    <property type="entry name" value="2-oxoacid_DH_E2_comp"/>
</dbReference>
<feature type="domain" description="Lipoyl-binding" evidence="12">
    <location>
        <begin position="4"/>
        <end position="79"/>
    </location>
</feature>
<feature type="non-terminal residue" evidence="14">
    <location>
        <position position="1"/>
    </location>
</feature>
<accession>A0A443SRZ8</accession>
<dbReference type="Gene3D" id="2.40.50.100">
    <property type="match status" value="1"/>
</dbReference>
<dbReference type="FunFam" id="3.30.559.10:FF:000027">
    <property type="entry name" value="Dihydrolipoamide acetyltransferase component of pyruvate dehydrogenase complex"/>
    <property type="match status" value="1"/>
</dbReference>
<evidence type="ECO:0000256" key="4">
    <source>
        <dbReference type="ARBA" id="ARBA00022679"/>
    </source>
</evidence>
<dbReference type="SUPFAM" id="SSF52777">
    <property type="entry name" value="CoA-dependent acyltransferases"/>
    <property type="match status" value="1"/>
</dbReference>
<feature type="region of interest" description="Disordered" evidence="11">
    <location>
        <begin position="152"/>
        <end position="183"/>
    </location>
</feature>
<dbReference type="VEuPathDB" id="VectorBase:LDEU001745"/>
<evidence type="ECO:0000256" key="8">
    <source>
        <dbReference type="ARBA" id="ARBA00023315"/>
    </source>
</evidence>
<evidence type="ECO:0000256" key="5">
    <source>
        <dbReference type="ARBA" id="ARBA00022823"/>
    </source>
</evidence>
<dbReference type="Pfam" id="PF02817">
    <property type="entry name" value="E3_binding"/>
    <property type="match status" value="1"/>
</dbReference>
<gene>
    <name evidence="14" type="ORF">B4U80_06447</name>
</gene>
<proteinExistence type="inferred from homology"/>
<dbReference type="PROSITE" id="PS00189">
    <property type="entry name" value="LIPOYL"/>
    <property type="match status" value="1"/>
</dbReference>
<evidence type="ECO:0000256" key="1">
    <source>
        <dbReference type="ARBA" id="ARBA00001938"/>
    </source>
</evidence>
<evidence type="ECO:0000256" key="7">
    <source>
        <dbReference type="ARBA" id="ARBA00023128"/>
    </source>
</evidence>
<keyword evidence="15" id="KW-1185">Reference proteome</keyword>
<evidence type="ECO:0000259" key="12">
    <source>
        <dbReference type="PROSITE" id="PS50968"/>
    </source>
</evidence>
<keyword evidence="5 10" id="KW-0450">Lipoyl</keyword>
<dbReference type="FunFam" id="2.40.50.100:FF:000013">
    <property type="entry name" value="Dihydrolipoamide acetyltransferase component of pyruvate dehydrogenase complex"/>
    <property type="match status" value="1"/>
</dbReference>
<dbReference type="PANTHER" id="PTHR43178:SF5">
    <property type="entry name" value="LIPOAMIDE ACYLTRANSFERASE COMPONENT OF BRANCHED-CHAIN ALPHA-KETO ACID DEHYDROGENASE COMPLEX, MITOCHONDRIAL"/>
    <property type="match status" value="1"/>
</dbReference>
<dbReference type="AlphaFoldDB" id="A0A443SRZ8"/>
<dbReference type="InterPro" id="IPR000089">
    <property type="entry name" value="Biotin_lipoyl"/>
</dbReference>
<evidence type="ECO:0000313" key="14">
    <source>
        <dbReference type="EMBL" id="RWS30293.1"/>
    </source>
</evidence>
<keyword evidence="8 10" id="KW-0012">Acyltransferase</keyword>
<evidence type="ECO:0000256" key="11">
    <source>
        <dbReference type="SAM" id="MobiDB-lite"/>
    </source>
</evidence>
<dbReference type="Gene3D" id="4.10.320.10">
    <property type="entry name" value="E3-binding domain"/>
    <property type="match status" value="1"/>
</dbReference>
<keyword evidence="4 10" id="KW-0808">Transferase</keyword>
<dbReference type="GO" id="GO:0031405">
    <property type="term" value="F:lipoic acid binding"/>
    <property type="evidence" value="ECO:0007669"/>
    <property type="project" value="TreeGrafter"/>
</dbReference>
<dbReference type="InterPro" id="IPR003016">
    <property type="entry name" value="2-oxoA_DH_lipoyl-BS"/>
</dbReference>
<evidence type="ECO:0000259" key="13">
    <source>
        <dbReference type="PROSITE" id="PS51826"/>
    </source>
</evidence>